<dbReference type="Proteomes" id="UP001373714">
    <property type="component" value="Unassembled WGS sequence"/>
</dbReference>
<feature type="chain" id="PRO_5043407164" description="Apple domain-containing protein" evidence="1">
    <location>
        <begin position="21"/>
        <end position="290"/>
    </location>
</feature>
<keyword evidence="1" id="KW-0732">Signal</keyword>
<gene>
    <name evidence="2" type="ORF">TWF730_000797</name>
</gene>
<proteinExistence type="predicted"/>
<dbReference type="AlphaFoldDB" id="A0AAV9VPX8"/>
<keyword evidence="3" id="KW-1185">Reference proteome</keyword>
<protein>
    <recommendedName>
        <fullName evidence="4">Apple domain-containing protein</fullName>
    </recommendedName>
</protein>
<evidence type="ECO:0000256" key="1">
    <source>
        <dbReference type="SAM" id="SignalP"/>
    </source>
</evidence>
<comment type="caution">
    <text evidence="2">The sequence shown here is derived from an EMBL/GenBank/DDBJ whole genome shotgun (WGS) entry which is preliminary data.</text>
</comment>
<name>A0AAV9VPX8_9PEZI</name>
<dbReference type="EMBL" id="JAVHNS010000001">
    <property type="protein sequence ID" value="KAK6363363.1"/>
    <property type="molecule type" value="Genomic_DNA"/>
</dbReference>
<feature type="signal peptide" evidence="1">
    <location>
        <begin position="1"/>
        <end position="20"/>
    </location>
</feature>
<evidence type="ECO:0000313" key="2">
    <source>
        <dbReference type="EMBL" id="KAK6363363.1"/>
    </source>
</evidence>
<evidence type="ECO:0008006" key="4">
    <source>
        <dbReference type="Google" id="ProtNLM"/>
    </source>
</evidence>
<sequence length="290" mass="31082">MASIIKALVLFATVAQYVSADPVAVKFNPSFEFAGQFRRLDKRNCGNNAGRCFKRSSVQAVPFCSTFLSLNPITISPVVTTVVVTNTNTVVLTETLPHATVTGAEIFTVTETSWKTLTLPCQKLMRRDAGINCLTSLKLSPAQVSSACTCLFADGKPITSQRATVIDPQTVTTTTVETATRTPYSNCYGYTKRSQNVGTGNSVVQFESPSALECCKACQDSLDCIANVWAYDTCQHLVNMEYVEGEERTDRCPLGVENYLFGDGDGTGVVYPGPCSVEGREGAGGLKSGG</sequence>
<organism evidence="2 3">
    <name type="scientific">Orbilia blumenaviensis</name>
    <dbReference type="NCBI Taxonomy" id="1796055"/>
    <lineage>
        <taxon>Eukaryota</taxon>
        <taxon>Fungi</taxon>
        <taxon>Dikarya</taxon>
        <taxon>Ascomycota</taxon>
        <taxon>Pezizomycotina</taxon>
        <taxon>Orbiliomycetes</taxon>
        <taxon>Orbiliales</taxon>
        <taxon>Orbiliaceae</taxon>
        <taxon>Orbilia</taxon>
    </lineage>
</organism>
<evidence type="ECO:0000313" key="3">
    <source>
        <dbReference type="Proteomes" id="UP001373714"/>
    </source>
</evidence>
<reference evidence="2 3" key="1">
    <citation type="submission" date="2019-10" db="EMBL/GenBank/DDBJ databases">
        <authorList>
            <person name="Palmer J.M."/>
        </authorList>
    </citation>
    <scope>NUCLEOTIDE SEQUENCE [LARGE SCALE GENOMIC DNA]</scope>
    <source>
        <strain evidence="2 3">TWF730</strain>
    </source>
</reference>
<accession>A0AAV9VPX8</accession>